<proteinExistence type="predicted"/>
<feature type="domain" description="J" evidence="6">
    <location>
        <begin position="577"/>
        <end position="647"/>
    </location>
</feature>
<dbReference type="Gene3D" id="1.10.287.110">
    <property type="entry name" value="DnaJ domain"/>
    <property type="match status" value="1"/>
</dbReference>
<keyword evidence="8" id="KW-1185">Reference proteome</keyword>
<feature type="compositionally biased region" description="Low complexity" evidence="4">
    <location>
        <begin position="550"/>
        <end position="559"/>
    </location>
</feature>
<dbReference type="SUPFAM" id="SSF46565">
    <property type="entry name" value="Chaperone J-domain"/>
    <property type="match status" value="1"/>
</dbReference>
<dbReference type="InterPro" id="IPR001623">
    <property type="entry name" value="DnaJ_domain"/>
</dbReference>
<keyword evidence="5" id="KW-0812">Transmembrane</keyword>
<evidence type="ECO:0000313" key="8">
    <source>
        <dbReference type="Proteomes" id="UP000501346"/>
    </source>
</evidence>
<evidence type="ECO:0000256" key="4">
    <source>
        <dbReference type="SAM" id="MobiDB-lite"/>
    </source>
</evidence>
<keyword evidence="5" id="KW-0472">Membrane</keyword>
<dbReference type="GO" id="GO:0005783">
    <property type="term" value="C:endoplasmic reticulum"/>
    <property type="evidence" value="ECO:0007669"/>
    <property type="project" value="UniProtKB-SubCell"/>
</dbReference>
<evidence type="ECO:0000259" key="6">
    <source>
        <dbReference type="PROSITE" id="PS50076"/>
    </source>
</evidence>
<name>A0A6C1DU52_SACPS</name>
<dbReference type="GO" id="GO:0034975">
    <property type="term" value="P:protein folding in endoplasmic reticulum"/>
    <property type="evidence" value="ECO:0007669"/>
    <property type="project" value="TreeGrafter"/>
</dbReference>
<evidence type="ECO:0000256" key="1">
    <source>
        <dbReference type="ARBA" id="ARBA00004240"/>
    </source>
</evidence>
<dbReference type="PANTHER" id="PTHR44140:SF2">
    <property type="entry name" value="LD25575P"/>
    <property type="match status" value="1"/>
</dbReference>
<feature type="region of interest" description="Disordered" evidence="4">
    <location>
        <begin position="550"/>
        <end position="575"/>
    </location>
</feature>
<dbReference type="Proteomes" id="UP000501346">
    <property type="component" value="Chromosome ScX-SeX"/>
</dbReference>
<dbReference type="PRINTS" id="PR00625">
    <property type="entry name" value="JDOMAIN"/>
</dbReference>
<accession>A0A6C1DU52</accession>
<feature type="compositionally biased region" description="Polar residues" evidence="4">
    <location>
        <begin position="646"/>
        <end position="664"/>
    </location>
</feature>
<keyword evidence="5" id="KW-1133">Transmembrane helix</keyword>
<feature type="compositionally biased region" description="Basic and acidic residues" evidence="4">
    <location>
        <begin position="636"/>
        <end position="645"/>
    </location>
</feature>
<dbReference type="OrthoDB" id="1726119at2759"/>
<reference evidence="7 8" key="1">
    <citation type="journal article" date="2019" name="BMC Genomics">
        <title>Chromosome level assembly and comparative genome analysis confirm lager-brewing yeasts originated from a single hybridization.</title>
        <authorList>
            <person name="Salazar A.N."/>
            <person name="Gorter de Vries A.R."/>
            <person name="van den Broek M."/>
            <person name="Brouwers N."/>
            <person name="de la Torre Cortes P."/>
            <person name="Kuijpers N.G.A."/>
            <person name="Daran J.G."/>
            <person name="Abeel T."/>
        </authorList>
    </citation>
    <scope>NUCLEOTIDE SEQUENCE [LARGE SCALE GENOMIC DNA]</scope>
    <source>
        <strain evidence="7 8">CBS 1483</strain>
    </source>
</reference>
<dbReference type="SMART" id="SM00271">
    <property type="entry name" value="DnaJ"/>
    <property type="match status" value="1"/>
</dbReference>
<evidence type="ECO:0000313" key="7">
    <source>
        <dbReference type="EMBL" id="QID80395.1"/>
    </source>
</evidence>
<dbReference type="InterPro" id="IPR051727">
    <property type="entry name" value="DnaJ_C3_Co-chaperones"/>
</dbReference>
<comment type="subcellular location">
    <subcellularLocation>
        <location evidence="1">Endoplasmic reticulum</location>
    </subcellularLocation>
</comment>
<dbReference type="CDD" id="cd06257">
    <property type="entry name" value="DnaJ"/>
    <property type="match status" value="1"/>
</dbReference>
<dbReference type="FunFam" id="1.10.287.110:FF:000095">
    <property type="entry name" value="DnaJ domain containing protein"/>
    <property type="match status" value="1"/>
</dbReference>
<keyword evidence="2" id="KW-0732">Signal</keyword>
<dbReference type="GO" id="GO:0051787">
    <property type="term" value="F:misfolded protein binding"/>
    <property type="evidence" value="ECO:0007669"/>
    <property type="project" value="TreeGrafter"/>
</dbReference>
<keyword evidence="3" id="KW-0256">Endoplasmic reticulum</keyword>
<dbReference type="AlphaFoldDB" id="A0A6C1DU52"/>
<evidence type="ECO:0000256" key="3">
    <source>
        <dbReference type="ARBA" id="ARBA00022824"/>
    </source>
</evidence>
<evidence type="ECO:0000256" key="5">
    <source>
        <dbReference type="SAM" id="Phobius"/>
    </source>
</evidence>
<dbReference type="InterPro" id="IPR036869">
    <property type="entry name" value="J_dom_sf"/>
</dbReference>
<sequence>MAGKNRAKTAYKLFQVKGVGCEKGPEGFIHCWFSVLLRPILTSTKRSMILISGYCLLVYSVILPVLISASKLCDLAYVIYTESLTKYQWIAGQLEQNCMTADPASENMSDVIQLANQIYYKIGLIQLSNDQHLRAINTFEKIVFNETYKGSFGKLAEKRLQELYIDFGMWDKVHQKDDQYAKYLSLNETIRNKISSKDVSVEEDISELLRITPYDVNVLSTHIDVLFHKLAEEIDVSLAAAIILDYETILDKHLASLSIDTRLSIHYVISVLQTFVLNSDASFNIRKCLSIDMDYDKCKKLSLTISKLNKVNPSKRQILDPATYAFENKKFRSWDRIIEFYLKDKKPFITPMKILNKDTNFKNNYFFLEEIIKQLIEDVQLSRPLAKNLFEDPPITDGFDKPKSYYHTDYLVYIDSILCQASSMSPDVKRAKLAAPFCKKSLRHSLTLETWKHYQDAKSEQKPLPETVLSDVWNSNPHLLMYMVNSILNKSRSKPHSQFKKQLYDQINKIFQDNGLSESTNPYVMKNFRLLQKQLQTYKEHKHRNFNQQYFQQQQQQQQHQRHQAPPAAPNYDPKKDYYKILGVSPSATSKEIRKAYLNLTKKYHPDKIKANHNDKQESIHETMSQINEAYETLSDDDKRKEYDLSRSNPRRNTFPQGPRQNNMFKNPGSGFPFGNGFKMNFGL</sequence>
<feature type="transmembrane region" description="Helical" evidence="5">
    <location>
        <begin position="48"/>
        <end position="67"/>
    </location>
</feature>
<evidence type="ECO:0000256" key="2">
    <source>
        <dbReference type="ARBA" id="ARBA00022729"/>
    </source>
</evidence>
<feature type="region of interest" description="Disordered" evidence="4">
    <location>
        <begin position="631"/>
        <end position="671"/>
    </location>
</feature>
<dbReference type="GO" id="GO:0051087">
    <property type="term" value="F:protein-folding chaperone binding"/>
    <property type="evidence" value="ECO:0007669"/>
    <property type="project" value="TreeGrafter"/>
</dbReference>
<gene>
    <name evidence="7" type="primary">JEM1_1</name>
    <name evidence="7" type="ORF">GRS66_002715</name>
</gene>
<dbReference type="EMBL" id="CP048991">
    <property type="protein sequence ID" value="QID80395.1"/>
    <property type="molecule type" value="Genomic_DNA"/>
</dbReference>
<organism evidence="7 8">
    <name type="scientific">Saccharomyces pastorianus</name>
    <name type="common">Lager yeast</name>
    <name type="synonym">Saccharomyces cerevisiae x Saccharomyces eubayanus</name>
    <dbReference type="NCBI Taxonomy" id="27292"/>
    <lineage>
        <taxon>Eukaryota</taxon>
        <taxon>Fungi</taxon>
        <taxon>Dikarya</taxon>
        <taxon>Ascomycota</taxon>
        <taxon>Saccharomycotina</taxon>
        <taxon>Saccharomycetes</taxon>
        <taxon>Saccharomycetales</taxon>
        <taxon>Saccharomycetaceae</taxon>
        <taxon>Saccharomyces</taxon>
    </lineage>
</organism>
<dbReference type="PANTHER" id="PTHR44140">
    <property type="entry name" value="LD25575P"/>
    <property type="match status" value="1"/>
</dbReference>
<protein>
    <submittedName>
        <fullName evidence="7">Molecular chaperone (DnaJ super)</fullName>
    </submittedName>
</protein>
<dbReference type="PROSITE" id="PS50076">
    <property type="entry name" value="DNAJ_2"/>
    <property type="match status" value="1"/>
</dbReference>
<dbReference type="Pfam" id="PF00226">
    <property type="entry name" value="DnaJ"/>
    <property type="match status" value="1"/>
</dbReference>